<dbReference type="InterPro" id="IPR049556">
    <property type="entry name" value="PhiB"/>
</dbReference>
<dbReference type="InterPro" id="IPR036610">
    <property type="entry name" value="PEBP-like_sf"/>
</dbReference>
<protein>
    <submittedName>
        <fullName evidence="2">PEBP-like protein</fullName>
    </submittedName>
</protein>
<name>A0A319CW36_9EURO</name>
<dbReference type="Proteomes" id="UP000247810">
    <property type="component" value="Unassembled WGS sequence"/>
</dbReference>
<dbReference type="VEuPathDB" id="FungiDB:BO71DRAFT_107609"/>
<dbReference type="PANTHER" id="PTHR30289">
    <property type="entry name" value="UNCHARACTERIZED PROTEIN YBCL-RELATED"/>
    <property type="match status" value="1"/>
</dbReference>
<keyword evidence="1" id="KW-0732">Signal</keyword>
<dbReference type="Pfam" id="PF01161">
    <property type="entry name" value="PBP"/>
    <property type="match status" value="1"/>
</dbReference>
<accession>A0A319CW36</accession>
<organism evidence="2 3">
    <name type="scientific">Aspergillus ellipticus CBS 707.79</name>
    <dbReference type="NCBI Taxonomy" id="1448320"/>
    <lineage>
        <taxon>Eukaryota</taxon>
        <taxon>Fungi</taxon>
        <taxon>Dikarya</taxon>
        <taxon>Ascomycota</taxon>
        <taxon>Pezizomycotina</taxon>
        <taxon>Eurotiomycetes</taxon>
        <taxon>Eurotiomycetidae</taxon>
        <taxon>Eurotiales</taxon>
        <taxon>Aspergillaceae</taxon>
        <taxon>Aspergillus</taxon>
        <taxon>Aspergillus subgen. Circumdati</taxon>
    </lineage>
</organism>
<dbReference type="AlphaFoldDB" id="A0A319CW36"/>
<dbReference type="EMBL" id="KZ826026">
    <property type="protein sequence ID" value="PYH89495.1"/>
    <property type="molecule type" value="Genomic_DNA"/>
</dbReference>
<dbReference type="Gene3D" id="3.90.280.10">
    <property type="entry name" value="PEBP-like"/>
    <property type="match status" value="1"/>
</dbReference>
<evidence type="ECO:0000313" key="2">
    <source>
        <dbReference type="EMBL" id="PYH89495.1"/>
    </source>
</evidence>
<evidence type="ECO:0000313" key="3">
    <source>
        <dbReference type="Proteomes" id="UP000247810"/>
    </source>
</evidence>
<reference evidence="2 3" key="1">
    <citation type="submission" date="2018-02" db="EMBL/GenBank/DDBJ databases">
        <title>The genomes of Aspergillus section Nigri reveals drivers in fungal speciation.</title>
        <authorList>
            <consortium name="DOE Joint Genome Institute"/>
            <person name="Vesth T.C."/>
            <person name="Nybo J."/>
            <person name="Theobald S."/>
            <person name="Brandl J."/>
            <person name="Frisvad J.C."/>
            <person name="Nielsen K.F."/>
            <person name="Lyhne E.K."/>
            <person name="Kogle M.E."/>
            <person name="Kuo A."/>
            <person name="Riley R."/>
            <person name="Clum A."/>
            <person name="Nolan M."/>
            <person name="Lipzen A."/>
            <person name="Salamov A."/>
            <person name="Henrissat B."/>
            <person name="Wiebenga A."/>
            <person name="De vries R.P."/>
            <person name="Grigoriev I.V."/>
            <person name="Mortensen U.H."/>
            <person name="Andersen M.R."/>
            <person name="Baker S.E."/>
        </authorList>
    </citation>
    <scope>NUCLEOTIDE SEQUENCE [LARGE SCALE GENOMIC DNA]</scope>
    <source>
        <strain evidence="2 3">CBS 707.79</strain>
    </source>
</reference>
<dbReference type="OrthoDB" id="10251855at2759"/>
<feature type="chain" id="PRO_5016375077" evidence="1">
    <location>
        <begin position="20"/>
        <end position="205"/>
    </location>
</feature>
<proteinExistence type="predicted"/>
<feature type="signal peptide" evidence="1">
    <location>
        <begin position="1"/>
        <end position="19"/>
    </location>
</feature>
<keyword evidence="3" id="KW-1185">Reference proteome</keyword>
<gene>
    <name evidence="2" type="ORF">BO71DRAFT_107609</name>
</gene>
<dbReference type="CDD" id="cd00457">
    <property type="entry name" value="PEBP"/>
    <property type="match status" value="1"/>
</dbReference>
<dbReference type="PANTHER" id="PTHR30289:SF1">
    <property type="entry name" value="PEBP (PHOSPHATIDYLETHANOLAMINE-BINDING PROTEIN) FAMILY PROTEIN"/>
    <property type="match status" value="1"/>
</dbReference>
<dbReference type="SUPFAM" id="SSF49777">
    <property type="entry name" value="PEBP-like"/>
    <property type="match status" value="1"/>
</dbReference>
<dbReference type="STRING" id="1448320.A0A319CW36"/>
<sequence length="205" mass="23166">MHPFTYSLTWYLLLVTVHCQHEKLFTDKPSFIEHPYPTIPITCTELGPFGAYLDPDHTQEGAGYFPALSWPSPTNETQEYLLVSEDPDAPFPESVIHGMYYGIPRVFTGLQHLDFEVVDPENEGNLLRGGFRYGLNRRGTVYLPPAAPMGKGPHRYFFELVALNETIDQEEMGQPATVEEIAHAVEGKVAGWGAWMGVTEKYEWS</sequence>
<dbReference type="InterPro" id="IPR008914">
    <property type="entry name" value="PEBP"/>
</dbReference>
<evidence type="ECO:0000256" key="1">
    <source>
        <dbReference type="SAM" id="SignalP"/>
    </source>
</evidence>